<feature type="transmembrane region" description="Helical" evidence="6">
    <location>
        <begin position="90"/>
        <end position="110"/>
    </location>
</feature>
<feature type="domain" description="EamA" evidence="7">
    <location>
        <begin position="3"/>
        <end position="133"/>
    </location>
</feature>
<name>A0ABQ3H4L5_9NEIS</name>
<feature type="transmembrane region" description="Helical" evidence="6">
    <location>
        <begin position="34"/>
        <end position="52"/>
    </location>
</feature>
<evidence type="ECO:0000256" key="6">
    <source>
        <dbReference type="SAM" id="Phobius"/>
    </source>
</evidence>
<feature type="transmembrane region" description="Helical" evidence="6">
    <location>
        <begin position="261"/>
        <end position="282"/>
    </location>
</feature>
<organism evidence="8 9">
    <name type="scientific">Jeongeupia chitinilytica</name>
    <dbReference type="NCBI Taxonomy" id="1041641"/>
    <lineage>
        <taxon>Bacteria</taxon>
        <taxon>Pseudomonadati</taxon>
        <taxon>Pseudomonadota</taxon>
        <taxon>Betaproteobacteria</taxon>
        <taxon>Neisseriales</taxon>
        <taxon>Chitinibacteraceae</taxon>
        <taxon>Jeongeupia</taxon>
    </lineage>
</organism>
<dbReference type="InterPro" id="IPR000620">
    <property type="entry name" value="EamA_dom"/>
</dbReference>
<feature type="transmembrane region" description="Helical" evidence="6">
    <location>
        <begin position="180"/>
        <end position="198"/>
    </location>
</feature>
<evidence type="ECO:0000256" key="4">
    <source>
        <dbReference type="ARBA" id="ARBA00022989"/>
    </source>
</evidence>
<keyword evidence="4 6" id="KW-1133">Transmembrane helix</keyword>
<comment type="caution">
    <text evidence="8">The sequence shown here is derived from an EMBL/GenBank/DDBJ whole genome shotgun (WGS) entry which is preliminary data.</text>
</comment>
<dbReference type="PANTHER" id="PTHR32322">
    <property type="entry name" value="INNER MEMBRANE TRANSPORTER"/>
    <property type="match status" value="1"/>
</dbReference>
<dbReference type="EMBL" id="BMYO01000006">
    <property type="protein sequence ID" value="GHD64407.1"/>
    <property type="molecule type" value="Genomic_DNA"/>
</dbReference>
<feature type="transmembrane region" description="Helical" evidence="6">
    <location>
        <begin position="204"/>
        <end position="223"/>
    </location>
</feature>
<reference evidence="9" key="1">
    <citation type="journal article" date="2019" name="Int. J. Syst. Evol. Microbiol.">
        <title>The Global Catalogue of Microorganisms (GCM) 10K type strain sequencing project: providing services to taxonomists for standard genome sequencing and annotation.</title>
        <authorList>
            <consortium name="The Broad Institute Genomics Platform"/>
            <consortium name="The Broad Institute Genome Sequencing Center for Infectious Disease"/>
            <person name="Wu L."/>
            <person name="Ma J."/>
        </authorList>
    </citation>
    <scope>NUCLEOTIDE SEQUENCE [LARGE SCALE GENOMIC DNA]</scope>
    <source>
        <strain evidence="9">KCTC 23701</strain>
    </source>
</reference>
<evidence type="ECO:0000256" key="3">
    <source>
        <dbReference type="ARBA" id="ARBA00022692"/>
    </source>
</evidence>
<dbReference type="SUPFAM" id="SSF103481">
    <property type="entry name" value="Multidrug resistance efflux transporter EmrE"/>
    <property type="match status" value="2"/>
</dbReference>
<comment type="similarity">
    <text evidence="2">Belongs to the EamA transporter family.</text>
</comment>
<sequence length="292" mass="30398">MPPVLLMLLLAALWGASFLFMRVAAPVLGPVWLIGLRVLVASLFLLAVAAGTRRALQRPNARHYLVLGLFNTGLPFLCYGFAALSLPASMMAILNATAPIWGVLIGWLWLGQRPGASVVAGLMLGIVGVAVLVGGGRFDVAALPAVAACLMATLGYAIASHYSKRYAQGLTAFEAAHGSMWGAVLWMALPLLAVPVPATPLPSVWLAVLALGVLCTGAAYLMYFRLIATIGAAQALTVTFLIPVFGVLWGALFLGERLGPGAFGGALLVLAGTALVTGFVPARLKRSWAPRG</sequence>
<proteinExistence type="inferred from homology"/>
<feature type="transmembrane region" description="Helical" evidence="6">
    <location>
        <begin position="117"/>
        <end position="135"/>
    </location>
</feature>
<gene>
    <name evidence="8" type="ORF">GCM10007350_23570</name>
</gene>
<evidence type="ECO:0000256" key="2">
    <source>
        <dbReference type="ARBA" id="ARBA00007362"/>
    </source>
</evidence>
<dbReference type="PANTHER" id="PTHR32322:SF2">
    <property type="entry name" value="EAMA DOMAIN-CONTAINING PROTEIN"/>
    <property type="match status" value="1"/>
</dbReference>
<keyword evidence="9" id="KW-1185">Reference proteome</keyword>
<protein>
    <recommendedName>
        <fullName evidence="7">EamA domain-containing protein</fullName>
    </recommendedName>
</protein>
<dbReference type="Pfam" id="PF00892">
    <property type="entry name" value="EamA"/>
    <property type="match status" value="2"/>
</dbReference>
<feature type="transmembrane region" description="Helical" evidence="6">
    <location>
        <begin position="141"/>
        <end position="159"/>
    </location>
</feature>
<evidence type="ECO:0000256" key="1">
    <source>
        <dbReference type="ARBA" id="ARBA00004141"/>
    </source>
</evidence>
<keyword evidence="5 6" id="KW-0472">Membrane</keyword>
<dbReference type="InterPro" id="IPR037185">
    <property type="entry name" value="EmrE-like"/>
</dbReference>
<evidence type="ECO:0000259" key="7">
    <source>
        <dbReference type="Pfam" id="PF00892"/>
    </source>
</evidence>
<comment type="subcellular location">
    <subcellularLocation>
        <location evidence="1">Membrane</location>
        <topology evidence="1">Multi-pass membrane protein</topology>
    </subcellularLocation>
</comment>
<feature type="transmembrane region" description="Helical" evidence="6">
    <location>
        <begin position="235"/>
        <end position="255"/>
    </location>
</feature>
<accession>A0ABQ3H4L5</accession>
<feature type="domain" description="EamA" evidence="7">
    <location>
        <begin position="145"/>
        <end position="277"/>
    </location>
</feature>
<evidence type="ECO:0000313" key="9">
    <source>
        <dbReference type="Proteomes" id="UP000604737"/>
    </source>
</evidence>
<dbReference type="Proteomes" id="UP000604737">
    <property type="component" value="Unassembled WGS sequence"/>
</dbReference>
<dbReference type="RefSeq" id="WP_189461045.1">
    <property type="nucleotide sequence ID" value="NZ_BMYO01000006.1"/>
</dbReference>
<keyword evidence="3 6" id="KW-0812">Transmembrane</keyword>
<evidence type="ECO:0000256" key="5">
    <source>
        <dbReference type="ARBA" id="ARBA00023136"/>
    </source>
</evidence>
<evidence type="ECO:0000313" key="8">
    <source>
        <dbReference type="EMBL" id="GHD64407.1"/>
    </source>
</evidence>
<feature type="transmembrane region" description="Helical" evidence="6">
    <location>
        <begin position="64"/>
        <end position="84"/>
    </location>
</feature>
<dbReference type="InterPro" id="IPR050638">
    <property type="entry name" value="AA-Vitamin_Transporters"/>
</dbReference>